<dbReference type="InterPro" id="IPR008914">
    <property type="entry name" value="PEBP"/>
</dbReference>
<sequence length="207" mass="23153">MTGLWFFAIIFCVNNFVPVQLEKTLEDHFLKHEVVPDVLSTAPAEYLYVNYRSGAVVNTGNELTPTLVKDIPHVWWDSADHQKLYTVAFVDPDAPSRISPSSRAFLHWLVGNVPGNNVMLGDVIAEYIGSGPGEGSGLHRYVFLVYEQPSELVFMETRVNNTSTENRASFSISAFAEKYDLTLVAGNFYQAAYDDYVPILHEQLGLS</sequence>
<dbReference type="CDD" id="cd00866">
    <property type="entry name" value="PEBP_euk"/>
    <property type="match status" value="1"/>
</dbReference>
<dbReference type="InterPro" id="IPR036610">
    <property type="entry name" value="PEBP-like_sf"/>
</dbReference>
<feature type="signal peptide" evidence="1">
    <location>
        <begin position="1"/>
        <end position="21"/>
    </location>
</feature>
<feature type="chain" id="PRO_5015855764" description="Phosphatidylethanolamine-binding protein" evidence="1">
    <location>
        <begin position="22"/>
        <end position="207"/>
    </location>
</feature>
<evidence type="ECO:0000313" key="3">
    <source>
        <dbReference type="Proteomes" id="UP000249218"/>
    </source>
</evidence>
<dbReference type="PANTHER" id="PTHR11362:SF82">
    <property type="entry name" value="PHOSPHATIDYLETHANOLAMINE-BINDING PROTEIN 4"/>
    <property type="match status" value="1"/>
</dbReference>
<protein>
    <recommendedName>
        <fullName evidence="4">Phosphatidylethanolamine-binding protein</fullName>
    </recommendedName>
</protein>
<gene>
    <name evidence="2" type="primary">HaOG208436</name>
    <name evidence="2" type="ORF">B5X24_HaOG208436</name>
</gene>
<dbReference type="OrthoDB" id="2506647at2759"/>
<keyword evidence="1" id="KW-0732">Signal</keyword>
<evidence type="ECO:0000256" key="1">
    <source>
        <dbReference type="SAM" id="SignalP"/>
    </source>
</evidence>
<dbReference type="Gene3D" id="3.90.280.10">
    <property type="entry name" value="PEBP-like"/>
    <property type="match status" value="1"/>
</dbReference>
<accession>A0A2W1BG18</accession>
<dbReference type="Pfam" id="PF01161">
    <property type="entry name" value="PBP"/>
    <property type="match status" value="1"/>
</dbReference>
<organism evidence="2 3">
    <name type="scientific">Helicoverpa armigera</name>
    <name type="common">Cotton bollworm</name>
    <name type="synonym">Heliothis armigera</name>
    <dbReference type="NCBI Taxonomy" id="29058"/>
    <lineage>
        <taxon>Eukaryota</taxon>
        <taxon>Metazoa</taxon>
        <taxon>Ecdysozoa</taxon>
        <taxon>Arthropoda</taxon>
        <taxon>Hexapoda</taxon>
        <taxon>Insecta</taxon>
        <taxon>Pterygota</taxon>
        <taxon>Neoptera</taxon>
        <taxon>Endopterygota</taxon>
        <taxon>Lepidoptera</taxon>
        <taxon>Glossata</taxon>
        <taxon>Ditrysia</taxon>
        <taxon>Noctuoidea</taxon>
        <taxon>Noctuidae</taxon>
        <taxon>Heliothinae</taxon>
        <taxon>Helicoverpa</taxon>
    </lineage>
</organism>
<evidence type="ECO:0000313" key="2">
    <source>
        <dbReference type="EMBL" id="PZC74022.1"/>
    </source>
</evidence>
<dbReference type="EMBL" id="KZ150072">
    <property type="protein sequence ID" value="PZC74022.1"/>
    <property type="molecule type" value="Genomic_DNA"/>
</dbReference>
<dbReference type="InterPro" id="IPR035810">
    <property type="entry name" value="PEBP_euk"/>
</dbReference>
<reference evidence="2 3" key="1">
    <citation type="journal article" date="2017" name="BMC Biol.">
        <title>Genomic innovations, transcriptional plasticity and gene loss underlying the evolution and divergence of two highly polyphagous and invasive Helicoverpa pest species.</title>
        <authorList>
            <person name="Pearce S.L."/>
            <person name="Clarke D.F."/>
            <person name="East P.D."/>
            <person name="Elfekih S."/>
            <person name="Gordon K.H."/>
            <person name="Jermiin L.S."/>
            <person name="McGaughran A."/>
            <person name="Oakeshott J.G."/>
            <person name="Papanikolaou A."/>
            <person name="Perera O.P."/>
            <person name="Rane R.V."/>
            <person name="Richards S."/>
            <person name="Tay W.T."/>
            <person name="Walsh T.K."/>
            <person name="Anderson A."/>
            <person name="Anderson C.J."/>
            <person name="Asgari S."/>
            <person name="Board P.G."/>
            <person name="Bretschneider A."/>
            <person name="Campbell P.M."/>
            <person name="Chertemps T."/>
            <person name="Christeller J.T."/>
            <person name="Coppin C.W."/>
            <person name="Downes S.J."/>
            <person name="Duan G."/>
            <person name="Farnsworth C.A."/>
            <person name="Good R.T."/>
            <person name="Han L.B."/>
            <person name="Han Y.C."/>
            <person name="Hatje K."/>
            <person name="Horne I."/>
            <person name="Huang Y.P."/>
            <person name="Hughes D.S."/>
            <person name="Jacquin-Joly E."/>
            <person name="James W."/>
            <person name="Jhangiani S."/>
            <person name="Kollmar M."/>
            <person name="Kuwar S.S."/>
            <person name="Li S."/>
            <person name="Liu N.Y."/>
            <person name="Maibeche M.T."/>
            <person name="Miller J.R."/>
            <person name="Montagne N."/>
            <person name="Perry T."/>
            <person name="Qu J."/>
            <person name="Song S.V."/>
            <person name="Sutton G.G."/>
            <person name="Vogel H."/>
            <person name="Walenz B.P."/>
            <person name="Xu W."/>
            <person name="Zhang H.J."/>
            <person name="Zou Z."/>
            <person name="Batterham P."/>
            <person name="Edwards O.R."/>
            <person name="Feyereisen R."/>
            <person name="Gibbs R.A."/>
            <person name="Heckel D.G."/>
            <person name="McGrath A."/>
            <person name="Robin C."/>
            <person name="Scherer S.E."/>
            <person name="Worley K.C."/>
            <person name="Wu Y.D."/>
        </authorList>
    </citation>
    <scope>NUCLEOTIDE SEQUENCE [LARGE SCALE GENOMIC DNA]</scope>
    <source>
        <strain evidence="2">Harm_GR_Male_#8</strain>
        <tissue evidence="2">Whole organism</tissue>
    </source>
</reference>
<dbReference type="PANTHER" id="PTHR11362">
    <property type="entry name" value="PHOSPHATIDYLETHANOLAMINE-BINDING PROTEIN"/>
    <property type="match status" value="1"/>
</dbReference>
<keyword evidence="3" id="KW-1185">Reference proteome</keyword>
<name>A0A2W1BG18_HELAM</name>
<dbReference type="SUPFAM" id="SSF49777">
    <property type="entry name" value="PEBP-like"/>
    <property type="match status" value="1"/>
</dbReference>
<dbReference type="Proteomes" id="UP000249218">
    <property type="component" value="Unassembled WGS sequence"/>
</dbReference>
<evidence type="ECO:0008006" key="4">
    <source>
        <dbReference type="Google" id="ProtNLM"/>
    </source>
</evidence>
<dbReference type="AlphaFoldDB" id="A0A2W1BG18"/>
<proteinExistence type="predicted"/>